<feature type="compositionally biased region" description="Polar residues" evidence="1">
    <location>
        <begin position="932"/>
        <end position="941"/>
    </location>
</feature>
<dbReference type="EMBL" id="KB445847">
    <property type="protein sequence ID" value="EMD30780.1"/>
    <property type="molecule type" value="Genomic_DNA"/>
</dbReference>
<feature type="compositionally biased region" description="Low complexity" evidence="1">
    <location>
        <begin position="953"/>
        <end position="963"/>
    </location>
</feature>
<sequence length="1183" mass="130308">MSPRWPAASWLFFSSANAVLREHLAESLSSTHGTNATIPVNVPESPESTAKAPHNDTHSTTDANHSVSSSSDNQDITPGVLSNNGPIEFAFSPTRISWENLFLSAQDLDAMDVDTPGQHDDEDDELSETSFEFYNDDDDEEYAEHEADKAAEAAKATEAPESVRYDPGAEALGYEGNDNDDNAYSSDDDDSSNDDESPNDNDSSGNNMSSSSLESDNDEERLIKQHPELNGRPCDADGTFLPKNTAPSPQPPRASDDYSPFEDHVQFETADFLYTRNQMSAGHIDELFYLWAASMAKHKDSGPFGGHRPLYETIDLIPNGDISWQSITLNYKDKDQLPDQAPAWQKADYDVWYRDPKKIIKNMLANPDFKDEIDYAPIRDHLPKSEGGGLHPGHGNKLRIEHIFKRRTGVLNLLPVKQNKIAKDPDTHRSMFVPIILGSDKTTVSVATGQNKYYPLYASIASWLSQKVINDSAADKKYNDDPLFRKFRRQLIHSSLLAILESLKAGMTKWEIFRCPDEYFCQVIFGIGPYIADYLEQALLACIVQGWCAKYTARPPNLESGGIPRKRCHTDKIVQDLSIGQVWDGYGIVADIVISITVWGHPILKPHNIGSIYLRINVLPVSFPLLVQSAHTPTSTPYVDQSTAKPGIQRWCSSRSPSITDQHGRLKVKHQSKSPYACQIRIPIPFPQFAVAEHKWIFGSTTIALLEHVRRRSRESESGGRGMNETAASTGVVSVKTHKNSSEMLFVLAYEPIDKRPTAIPYAGGAVRRARGSLEAQMGGAADAATEQPASVEGQHWTLNAVADTGMNTVVWLGTGCGPTELDARKAALKIAIERVLEEPRDKVLAFRFLVWVSRSLRAAWHVISAPHPTPFELEHLLQGQSYTLITQHCQEDYQLRCVWVGPARQAPHAVSKATSTSSATATKPTTATSTLRKMTSTSATAPAKSMMPPRQSSTGVSGSVSTATRRQSLAMKSPTPTASKGAPSVSRPSAGASATRSLVASPDSATSARHPQPRHPPLATLVLLARPTDRQLQSVEDKVAKAITEHEQATAAADAAVQEHLAKLEEIEKLDLEQWDALSEEIARINVELEGQEAKYNGKVEEIKAKHVCLRRHSSMQSFAPGMEFLPLPAFPCLPRGRLLLASLPYKLNELHAKLEDSLDKLKESLDVLIILEKAHEKTMQG</sequence>
<dbReference type="Proteomes" id="UP000016930">
    <property type="component" value="Unassembled WGS sequence"/>
</dbReference>
<feature type="compositionally biased region" description="Polar residues" evidence="1">
    <location>
        <begin position="28"/>
        <end position="38"/>
    </location>
</feature>
<feature type="compositionally biased region" description="Polar residues" evidence="1">
    <location>
        <begin position="993"/>
        <end position="1010"/>
    </location>
</feature>
<gene>
    <name evidence="3" type="ORF">CERSUDRAFT_78623</name>
</gene>
<protein>
    <submittedName>
        <fullName evidence="3">Uncharacterized protein</fullName>
    </submittedName>
</protein>
<dbReference type="Pfam" id="PF18759">
    <property type="entry name" value="Plavaka"/>
    <property type="match status" value="1"/>
</dbReference>
<dbReference type="InterPro" id="IPR041078">
    <property type="entry name" value="Plavaka"/>
</dbReference>
<feature type="compositionally biased region" description="Low complexity" evidence="1">
    <location>
        <begin position="911"/>
        <end position="931"/>
    </location>
</feature>
<feature type="compositionally biased region" description="Low complexity" evidence="1">
    <location>
        <begin position="200"/>
        <end position="214"/>
    </location>
</feature>
<dbReference type="AlphaFoldDB" id="M2QFJ0"/>
<evidence type="ECO:0000313" key="4">
    <source>
        <dbReference type="Proteomes" id="UP000016930"/>
    </source>
</evidence>
<proteinExistence type="predicted"/>
<feature type="region of interest" description="Disordered" evidence="1">
    <location>
        <begin position="143"/>
        <end position="257"/>
    </location>
</feature>
<accession>M2QFJ0</accession>
<reference evidence="3 4" key="1">
    <citation type="journal article" date="2012" name="Proc. Natl. Acad. Sci. U.S.A.">
        <title>Comparative genomics of Ceriporiopsis subvermispora and Phanerochaete chrysosporium provide insight into selective ligninolysis.</title>
        <authorList>
            <person name="Fernandez-Fueyo E."/>
            <person name="Ruiz-Duenas F.J."/>
            <person name="Ferreira P."/>
            <person name="Floudas D."/>
            <person name="Hibbett D.S."/>
            <person name="Canessa P."/>
            <person name="Larrondo L.F."/>
            <person name="James T.Y."/>
            <person name="Seelenfreund D."/>
            <person name="Lobos S."/>
            <person name="Polanco R."/>
            <person name="Tello M."/>
            <person name="Honda Y."/>
            <person name="Watanabe T."/>
            <person name="Watanabe T."/>
            <person name="Ryu J.S."/>
            <person name="Kubicek C.P."/>
            <person name="Schmoll M."/>
            <person name="Gaskell J."/>
            <person name="Hammel K.E."/>
            <person name="St John F.J."/>
            <person name="Vanden Wymelenberg A."/>
            <person name="Sabat G."/>
            <person name="Splinter BonDurant S."/>
            <person name="Syed K."/>
            <person name="Yadav J.S."/>
            <person name="Doddapaneni H."/>
            <person name="Subramanian V."/>
            <person name="Lavin J.L."/>
            <person name="Oguiza J.A."/>
            <person name="Perez G."/>
            <person name="Pisabarro A.G."/>
            <person name="Ramirez L."/>
            <person name="Santoyo F."/>
            <person name="Master E."/>
            <person name="Coutinho P.M."/>
            <person name="Henrissat B."/>
            <person name="Lombard V."/>
            <person name="Magnuson J.K."/>
            <person name="Kuees U."/>
            <person name="Hori C."/>
            <person name="Igarashi K."/>
            <person name="Samejima M."/>
            <person name="Held B.W."/>
            <person name="Barry K.W."/>
            <person name="LaButti K.M."/>
            <person name="Lapidus A."/>
            <person name="Lindquist E.A."/>
            <person name="Lucas S.M."/>
            <person name="Riley R."/>
            <person name="Salamov A.A."/>
            <person name="Hoffmeister D."/>
            <person name="Schwenk D."/>
            <person name="Hadar Y."/>
            <person name="Yarden O."/>
            <person name="de Vries R.P."/>
            <person name="Wiebenga A."/>
            <person name="Stenlid J."/>
            <person name="Eastwood D."/>
            <person name="Grigoriev I.V."/>
            <person name="Berka R.M."/>
            <person name="Blanchette R.A."/>
            <person name="Kersten P."/>
            <person name="Martinez A.T."/>
            <person name="Vicuna R."/>
            <person name="Cullen D."/>
        </authorList>
    </citation>
    <scope>NUCLEOTIDE SEQUENCE [LARGE SCALE GENOMIC DNA]</scope>
    <source>
        <strain evidence="3 4">B</strain>
    </source>
</reference>
<dbReference type="HOGENOM" id="CLU_272736_0_0_1"/>
<keyword evidence="2" id="KW-0732">Signal</keyword>
<feature type="region of interest" description="Disordered" evidence="1">
    <location>
        <begin position="713"/>
        <end position="734"/>
    </location>
</feature>
<feature type="compositionally biased region" description="Polar residues" evidence="1">
    <location>
        <begin position="60"/>
        <end position="80"/>
    </location>
</feature>
<name>M2QFJ0_CERS8</name>
<feature type="signal peptide" evidence="2">
    <location>
        <begin position="1"/>
        <end position="18"/>
    </location>
</feature>
<feature type="compositionally biased region" description="Acidic residues" evidence="1">
    <location>
        <begin position="177"/>
        <end position="199"/>
    </location>
</feature>
<evidence type="ECO:0000256" key="2">
    <source>
        <dbReference type="SAM" id="SignalP"/>
    </source>
</evidence>
<feature type="compositionally biased region" description="Basic and acidic residues" evidence="1">
    <location>
        <begin position="220"/>
        <end position="229"/>
    </location>
</feature>
<organism evidence="3 4">
    <name type="scientific">Ceriporiopsis subvermispora (strain B)</name>
    <name type="common">White-rot fungus</name>
    <name type="synonym">Gelatoporia subvermispora</name>
    <dbReference type="NCBI Taxonomy" id="914234"/>
    <lineage>
        <taxon>Eukaryota</taxon>
        <taxon>Fungi</taxon>
        <taxon>Dikarya</taxon>
        <taxon>Basidiomycota</taxon>
        <taxon>Agaricomycotina</taxon>
        <taxon>Agaricomycetes</taxon>
        <taxon>Polyporales</taxon>
        <taxon>Gelatoporiaceae</taxon>
        <taxon>Gelatoporia</taxon>
    </lineage>
</organism>
<keyword evidence="4" id="KW-1185">Reference proteome</keyword>
<feature type="chain" id="PRO_5004023363" evidence="2">
    <location>
        <begin position="19"/>
        <end position="1183"/>
    </location>
</feature>
<evidence type="ECO:0000313" key="3">
    <source>
        <dbReference type="EMBL" id="EMD30780.1"/>
    </source>
</evidence>
<feature type="region of interest" description="Disordered" evidence="1">
    <location>
        <begin position="911"/>
        <end position="1017"/>
    </location>
</feature>
<feature type="region of interest" description="Disordered" evidence="1">
    <location>
        <begin position="28"/>
        <end position="80"/>
    </location>
</feature>
<evidence type="ECO:0000256" key="1">
    <source>
        <dbReference type="SAM" id="MobiDB-lite"/>
    </source>
</evidence>
<dbReference type="OrthoDB" id="2418900at2759"/>
<dbReference type="STRING" id="914234.M2QFJ0"/>